<reference evidence="2" key="1">
    <citation type="journal article" date="2012" name="Proc. Natl. Acad. Sci. U.S.A.">
        <title>Antigenic diversity is generated by distinct evolutionary mechanisms in African trypanosome species.</title>
        <authorList>
            <person name="Jackson A.P."/>
            <person name="Berry A."/>
            <person name="Aslett M."/>
            <person name="Allison H.C."/>
            <person name="Burton P."/>
            <person name="Vavrova-Anderson J."/>
            <person name="Brown R."/>
            <person name="Browne H."/>
            <person name="Corton N."/>
            <person name="Hauser H."/>
            <person name="Gamble J."/>
            <person name="Gilderthorp R."/>
            <person name="Marcello L."/>
            <person name="McQuillan J."/>
            <person name="Otto T.D."/>
            <person name="Quail M.A."/>
            <person name="Sanders M.J."/>
            <person name="van Tonder A."/>
            <person name="Ginger M.L."/>
            <person name="Field M.C."/>
            <person name="Barry J.D."/>
            <person name="Hertz-Fowler C."/>
            <person name="Berriman M."/>
        </authorList>
    </citation>
    <scope>NUCLEOTIDE SEQUENCE</scope>
    <source>
        <strain evidence="2">IL3000</strain>
    </source>
</reference>
<dbReference type="EMBL" id="HE575323">
    <property type="protein sequence ID" value="CCC94440.1"/>
    <property type="molecule type" value="Genomic_DNA"/>
</dbReference>
<feature type="region of interest" description="Disordered" evidence="1">
    <location>
        <begin position="897"/>
        <end position="917"/>
    </location>
</feature>
<feature type="compositionally biased region" description="Low complexity" evidence="1">
    <location>
        <begin position="674"/>
        <end position="686"/>
    </location>
</feature>
<feature type="region of interest" description="Disordered" evidence="1">
    <location>
        <begin position="601"/>
        <end position="711"/>
    </location>
</feature>
<dbReference type="VEuPathDB" id="TriTrypDB:TcIL3000_10_12210"/>
<feature type="region of interest" description="Disordered" evidence="1">
    <location>
        <begin position="1067"/>
        <end position="1113"/>
    </location>
</feature>
<feature type="compositionally biased region" description="Polar residues" evidence="1">
    <location>
        <begin position="1018"/>
        <end position="1029"/>
    </location>
</feature>
<feature type="compositionally biased region" description="Polar residues" evidence="1">
    <location>
        <begin position="306"/>
        <end position="319"/>
    </location>
</feature>
<feature type="region of interest" description="Disordered" evidence="1">
    <location>
        <begin position="1001"/>
        <end position="1051"/>
    </location>
</feature>
<feature type="region of interest" description="Disordered" evidence="1">
    <location>
        <begin position="1"/>
        <end position="38"/>
    </location>
</feature>
<feature type="region of interest" description="Disordered" evidence="1">
    <location>
        <begin position="300"/>
        <end position="319"/>
    </location>
</feature>
<dbReference type="AlphaFoldDB" id="G0UYH3"/>
<accession>G0UYH3</accession>
<sequence length="1156" mass="125234">MSKGSAEARSRSSGRNQRSAPSTARAGRSSPSRMVPAEDPPLVPVMPAFFPDPAALDLEDVHYKLYCDEILTREYESAVEALYAALHSCSDPYTVEVGASRMGRGNIPAHLAGGDRSAANMTCSMMKTEAVMSPDVPLEDYCLSNAEMIQAQITGAAASLPKEPDERRIGGFTSVTNFFKNSTTTDEKAGTDAFYGRSYPSGMSNLTWCNVGQWERLVFPMYSGAYGSEETGYAQEKPDSFTDSKTFIGAPHPVEILEGAEKIGFTNAIRAIQLKALELANQRNNLELKLFAPSQGITEKVPPIASPQTTGRRSSSVNSNNEKINVHQAPNTGVVPPLVPNDECPVISMNDVILLEACERASAEMHCESLCNDIISLAADLHVSRFFDSMANTYTALSTWDGLHDSIVRSFIPERPHVPIKLGDEVLKALAIHSDSKRRKRRHRLESQGHQFGNDIVAGASGIAGADECPNYLNMLPSWAPVPSLMSADDILSFHENVKELAKSLNALHNIDVDIKATIQNNGAANTTFSQLLASSVDDGLRSTSVQGVANAAQWSMEQHNIDISSCVPSVFNVQCGDGESPGSPPRPIPIDDYARYVIPSNRGNLPIDHQERDDIEGSGEKGLQQKRVRSSLLPGDSHVDTVSKGGIRRPGDLQKSLQSLATKGVADGAQPHRGVSLRSLRTSSVSRKRGKRSVATHLTEDLSTSDGCEAENASAYEDDWKKALRQLPHGTLGRHADVCGTQANGGAETLVYIEGGVANTFAVGFKSLTKVKKGKDATGARGVGHSAKHRCGDGGQTTENVFFSGPNEKLQVGVSEEGRTLFLVAHEETVAGSEQDVVQNGSQFSNTDEDNQRKRGLIFLTQKQRKDLEERRRRRKAAAERAAYESLFFSLPKATNTETCVEEPERQGPPPDEGETKISTIVAEPGVVVEKFTSLADNSKGRVAAGTKAMKSGEFGGFNMQRSSNIIADGGEWVVPEGKLHWSCSGGENQEKNMERQKGIPRLPHTDGANPFHRSAVPSQAVQPSSETPVLAASEGDKTGRTTPQRCYKGPARAAVTRYLRREPPTVLFSHQKGEINDQDGQPRSKQELGEANKKETRSRQSAPAGSSRCSVLPRLPCLPLDKECTPRRFQKLKTTPKSKGCQEIRPASCGTRSH</sequence>
<feature type="region of interest" description="Disordered" evidence="1">
    <location>
        <begin position="1131"/>
        <end position="1156"/>
    </location>
</feature>
<protein>
    <submittedName>
        <fullName evidence="2">Uncharacterized protein</fullName>
    </submittedName>
</protein>
<evidence type="ECO:0000313" key="2">
    <source>
        <dbReference type="EMBL" id="CCC94440.1"/>
    </source>
</evidence>
<feature type="compositionally biased region" description="Polar residues" evidence="1">
    <location>
        <begin position="1101"/>
        <end position="1111"/>
    </location>
</feature>
<name>G0UYH3_TRYCI</name>
<gene>
    <name evidence="2" type="ORF">TCIL3000_10_12210</name>
</gene>
<organism evidence="2">
    <name type="scientific">Trypanosoma congolense (strain IL3000)</name>
    <dbReference type="NCBI Taxonomy" id="1068625"/>
    <lineage>
        <taxon>Eukaryota</taxon>
        <taxon>Discoba</taxon>
        <taxon>Euglenozoa</taxon>
        <taxon>Kinetoplastea</taxon>
        <taxon>Metakinetoplastina</taxon>
        <taxon>Trypanosomatida</taxon>
        <taxon>Trypanosomatidae</taxon>
        <taxon>Trypanosoma</taxon>
        <taxon>Nannomonas</taxon>
    </lineage>
</organism>
<feature type="compositionally biased region" description="Basic and acidic residues" evidence="1">
    <location>
        <begin position="1"/>
        <end position="10"/>
    </location>
</feature>
<feature type="compositionally biased region" description="Basic and acidic residues" evidence="1">
    <location>
        <begin position="1073"/>
        <end position="1100"/>
    </location>
</feature>
<proteinExistence type="predicted"/>
<evidence type="ECO:0000256" key="1">
    <source>
        <dbReference type="SAM" id="MobiDB-lite"/>
    </source>
</evidence>